<dbReference type="GO" id="GO:0003743">
    <property type="term" value="F:translation initiation factor activity"/>
    <property type="evidence" value="ECO:0007669"/>
    <property type="project" value="UniProtKB-KW"/>
</dbReference>
<sequence>MFAHVRYVEDNLKAVVSVTLIRNFSPKNVSDYDKAHLYETYWRSPQGTEEGYYSALILQVEESKEDMIQNLLKSRGTALPVIFEDPKTAIQATHAISRKEKALAQKVARKKGMKEILGKRRQAAPSETSDDDDEELVPQKLLMIEKEANAQLEKELERVRAELAASRKELEEERRLRAALSWTLLSKFDDDGLHIAKARPPQQANVSTLGARPSVSTPPSAGKKTATHKPQGVAATSGSQLGARPSVSMPPSAGRKTSAHKPQGAAATTDGQLWARPSVSMPPSAGRKTSAHKPQGAAATTDGQLWARPSVSTPPSAGKKSAAHKPQGVAATSGSQLGQPSPGALGQVMGPPIEALHSGHAAENHAGDRGKDQDKNVEADLGEDLDECVDWDAADWDIDEDVGGDVRGHLAEDGGDGNNINENIRDGAADGDAVGENHSSSTPLFQVQEGQIHVGSNIFILKKKFEFVFDAKTDSKCVKDAARTVWSTAELLERSVSGKPCKRYLKLGALGKKRMTPEKKGAVLNMYRKYIHDNPSVKEIAVLADKELSPDKKVAAAAEMREARLKNMNKYIAEMCNDQQKKDKLARALFVEESEEPISGASTSGS</sequence>
<feature type="region of interest" description="Disordered" evidence="2">
    <location>
        <begin position="116"/>
        <end position="135"/>
    </location>
</feature>
<evidence type="ECO:0000313" key="3">
    <source>
        <dbReference type="EMBL" id="JAR88477.1"/>
    </source>
</evidence>
<dbReference type="AlphaFoldDB" id="A0A147BCH5"/>
<evidence type="ECO:0000256" key="1">
    <source>
        <dbReference type="SAM" id="Coils"/>
    </source>
</evidence>
<protein>
    <submittedName>
        <fullName evidence="3">Putative eukaryotic translation initiation factor 3 subunit a</fullName>
    </submittedName>
</protein>
<dbReference type="GO" id="GO:0045892">
    <property type="term" value="P:negative regulation of DNA-templated transcription"/>
    <property type="evidence" value="ECO:0007669"/>
    <property type="project" value="InterPro"/>
</dbReference>
<dbReference type="EMBL" id="GEGO01006927">
    <property type="protein sequence ID" value="JAR88477.1"/>
    <property type="molecule type" value="Transcribed_RNA"/>
</dbReference>
<dbReference type="GO" id="GO:0003677">
    <property type="term" value="F:DNA binding"/>
    <property type="evidence" value="ECO:0007669"/>
    <property type="project" value="InterPro"/>
</dbReference>
<keyword evidence="1" id="KW-0175">Coiled coil</keyword>
<feature type="coiled-coil region" evidence="1">
    <location>
        <begin position="142"/>
        <end position="176"/>
    </location>
</feature>
<keyword evidence="3" id="KW-0648">Protein biosynthesis</keyword>
<evidence type="ECO:0000256" key="2">
    <source>
        <dbReference type="SAM" id="MobiDB-lite"/>
    </source>
</evidence>
<keyword evidence="3" id="KW-0396">Initiation factor</keyword>
<feature type="compositionally biased region" description="Polar residues" evidence="2">
    <location>
        <begin position="330"/>
        <end position="339"/>
    </location>
</feature>
<dbReference type="PANTHER" id="PTHR14628:SF1">
    <property type="entry name" value="BEN DOMAIN-CONTAINING PROTEIN 5"/>
    <property type="match status" value="1"/>
</dbReference>
<dbReference type="InterPro" id="IPR040391">
    <property type="entry name" value="BEND5"/>
</dbReference>
<dbReference type="PANTHER" id="PTHR14628">
    <property type="entry name" value="BEN DOMAIN-CONTAINING PROTEIN 5"/>
    <property type="match status" value="1"/>
</dbReference>
<reference evidence="3" key="1">
    <citation type="journal article" date="2018" name="PLoS Negl. Trop. Dis.">
        <title>Sialome diversity of ticks revealed by RNAseq of single tick salivary glands.</title>
        <authorList>
            <person name="Perner J."/>
            <person name="Kropackova S."/>
            <person name="Kopacek P."/>
            <person name="Ribeiro J.M."/>
        </authorList>
    </citation>
    <scope>NUCLEOTIDE SEQUENCE</scope>
    <source>
        <strain evidence="3">Siblings of single egg batch collected in Ceske Budejovice</strain>
        <tissue evidence="3">Salivary glands</tissue>
    </source>
</reference>
<feature type="compositionally biased region" description="Polar residues" evidence="2">
    <location>
        <begin position="202"/>
        <end position="219"/>
    </location>
</feature>
<accession>A0A147BCH5</accession>
<organism evidence="3">
    <name type="scientific">Ixodes ricinus</name>
    <name type="common">Common tick</name>
    <name type="synonym">Acarus ricinus</name>
    <dbReference type="NCBI Taxonomy" id="34613"/>
    <lineage>
        <taxon>Eukaryota</taxon>
        <taxon>Metazoa</taxon>
        <taxon>Ecdysozoa</taxon>
        <taxon>Arthropoda</taxon>
        <taxon>Chelicerata</taxon>
        <taxon>Arachnida</taxon>
        <taxon>Acari</taxon>
        <taxon>Parasitiformes</taxon>
        <taxon>Ixodida</taxon>
        <taxon>Ixodoidea</taxon>
        <taxon>Ixodidae</taxon>
        <taxon>Ixodinae</taxon>
        <taxon>Ixodes</taxon>
    </lineage>
</organism>
<name>A0A147BCH5_IXORI</name>
<feature type="region of interest" description="Disordered" evidence="2">
    <location>
        <begin position="199"/>
        <end position="352"/>
    </location>
</feature>
<proteinExistence type="predicted"/>